<feature type="signal peptide" evidence="1">
    <location>
        <begin position="1"/>
        <end position="24"/>
    </location>
</feature>
<dbReference type="InParanoid" id="A0A6J2X4F9"/>
<dbReference type="OrthoDB" id="6743910at2759"/>
<organism evidence="2 3">
    <name type="scientific">Sitophilus oryzae</name>
    <name type="common">Rice weevil</name>
    <name type="synonym">Curculio oryzae</name>
    <dbReference type="NCBI Taxonomy" id="7048"/>
    <lineage>
        <taxon>Eukaryota</taxon>
        <taxon>Metazoa</taxon>
        <taxon>Ecdysozoa</taxon>
        <taxon>Arthropoda</taxon>
        <taxon>Hexapoda</taxon>
        <taxon>Insecta</taxon>
        <taxon>Pterygota</taxon>
        <taxon>Neoptera</taxon>
        <taxon>Endopterygota</taxon>
        <taxon>Coleoptera</taxon>
        <taxon>Polyphaga</taxon>
        <taxon>Cucujiformia</taxon>
        <taxon>Curculionidae</taxon>
        <taxon>Dryophthorinae</taxon>
        <taxon>Sitophilus</taxon>
    </lineage>
</organism>
<dbReference type="Proteomes" id="UP000504635">
    <property type="component" value="Unplaced"/>
</dbReference>
<keyword evidence="1" id="KW-0732">Signal</keyword>
<protein>
    <submittedName>
        <fullName evidence="3">Uncharacterized protein LOC115874720</fullName>
    </submittedName>
</protein>
<keyword evidence="2" id="KW-1185">Reference proteome</keyword>
<reference evidence="3" key="1">
    <citation type="submission" date="2025-08" db="UniProtKB">
        <authorList>
            <consortium name="RefSeq"/>
        </authorList>
    </citation>
    <scope>IDENTIFICATION</scope>
    <source>
        <tissue evidence="3">Gonads</tissue>
    </source>
</reference>
<name>A0A6J2X4F9_SITOR</name>
<dbReference type="GeneID" id="115874720"/>
<evidence type="ECO:0000313" key="3">
    <source>
        <dbReference type="RefSeq" id="XP_030745829.1"/>
    </source>
</evidence>
<accession>A0A6J2X4F9</accession>
<dbReference type="AlphaFoldDB" id="A0A6J2X4F9"/>
<evidence type="ECO:0000256" key="1">
    <source>
        <dbReference type="SAM" id="SignalP"/>
    </source>
</evidence>
<feature type="chain" id="PRO_5026937275" evidence="1">
    <location>
        <begin position="25"/>
        <end position="112"/>
    </location>
</feature>
<gene>
    <name evidence="3" type="primary">LOC115874720</name>
</gene>
<dbReference type="RefSeq" id="XP_030745829.1">
    <property type="nucleotide sequence ID" value="XM_030889969.1"/>
</dbReference>
<proteinExistence type="predicted"/>
<dbReference type="KEGG" id="soy:115874720"/>
<sequence>MKNQISLVDFVILQFLWFWQSAYESFISIFNWSFSTENTPRTPVQKTSSEKRHFIRFFTKEPTKCGEEPVCYIHVTEINNPHNKVMRSPLLRPSPPGNYDDLTRFYCGNLRY</sequence>
<evidence type="ECO:0000313" key="2">
    <source>
        <dbReference type="Proteomes" id="UP000504635"/>
    </source>
</evidence>